<feature type="domain" description="Pre-toxin TG" evidence="3">
    <location>
        <begin position="210"/>
        <end position="266"/>
    </location>
</feature>
<sequence length="614" mass="66754">MSVNIQAYRNAVTAAEAAFRLALAGGKESAFGVALTRVTWEIMLHELTAAPNSVLVWERMPPQPPFGLTGADAWTVASQKKASEKIRPEYGSPNQQVRKYEEYLNLALEILKWGQVRQELIVDKQRGKQYLILGANPLVVEVMQAVSAELMNWYRVQPNTRELIDQPARVGLARMFSERPDIVALIRMAEKLPLDVEISNVPIDRPAFVEAVELAIGLIPVVGNAVAAYEAWSGEDLFGYHLSDVERGVLAASVLLPVAGRLVKGGRALYTEARLVSMYGRDAAAWSRVLGAGARGSAQRQALATVGKADRLLRVERKLSGSIVKEAVDAVPRLAKGGAAKLTTTVDSAVVTVFRELTQAHPTLKVLDEHAIGRVLARGPNADHLKGQVLEELIESRIVPWLSSREGGFALGITVPAGKKLEFVPGHLVRDSAGHQISDGLLAYRDGEKLVIAAVFEAKAGKNAARELSLKKGGMSSLTKAERQELRANAKDVWREQRDEALAAGVPFKKTLDEVEKEYALSELGGQVRRDVERLADGARIRIGTEMFAVTVSPTRTKFFGVLPRDVRAAAIEKQLKESGFSFEIIGADIKSKDLAAIGEKLKPLAEKLADAAP</sequence>
<name>A0A1I5ICI8_9ACTN</name>
<dbReference type="Pfam" id="PF14449">
    <property type="entry name" value="PT-TG"/>
    <property type="match status" value="1"/>
</dbReference>
<proteinExistence type="predicted"/>
<evidence type="ECO:0000313" key="5">
    <source>
        <dbReference type="Proteomes" id="UP000183642"/>
    </source>
</evidence>
<dbReference type="Proteomes" id="UP000183642">
    <property type="component" value="Unassembled WGS sequence"/>
</dbReference>
<evidence type="ECO:0000256" key="1">
    <source>
        <dbReference type="ARBA" id="ARBA00004613"/>
    </source>
</evidence>
<reference evidence="5" key="1">
    <citation type="submission" date="2016-10" db="EMBL/GenBank/DDBJ databases">
        <authorList>
            <person name="Varghese N."/>
            <person name="Submissions S."/>
        </authorList>
    </citation>
    <scope>NUCLEOTIDE SEQUENCE [LARGE SCALE GENOMIC DNA]</scope>
    <source>
        <strain evidence="5">DSM 43161</strain>
    </source>
</reference>
<evidence type="ECO:0000259" key="3">
    <source>
        <dbReference type="Pfam" id="PF14449"/>
    </source>
</evidence>
<evidence type="ECO:0000313" key="4">
    <source>
        <dbReference type="EMBL" id="SFO58164.1"/>
    </source>
</evidence>
<comment type="subcellular location">
    <subcellularLocation>
        <location evidence="1">Secreted</location>
    </subcellularLocation>
</comment>
<dbReference type="RefSeq" id="WP_075015737.1">
    <property type="nucleotide sequence ID" value="NZ_FOWE01000013.1"/>
</dbReference>
<dbReference type="OrthoDB" id="5180574at2"/>
<dbReference type="GO" id="GO:0005576">
    <property type="term" value="C:extracellular region"/>
    <property type="evidence" value="ECO:0007669"/>
    <property type="project" value="UniProtKB-SubCell"/>
</dbReference>
<dbReference type="InterPro" id="IPR027797">
    <property type="entry name" value="PT-TG_dom"/>
</dbReference>
<accession>A0A1I5ICI8</accession>
<dbReference type="EMBL" id="FOWE01000013">
    <property type="protein sequence ID" value="SFO58164.1"/>
    <property type="molecule type" value="Genomic_DNA"/>
</dbReference>
<organism evidence="4 5">
    <name type="scientific">Geodermatophilus obscurus</name>
    <dbReference type="NCBI Taxonomy" id="1861"/>
    <lineage>
        <taxon>Bacteria</taxon>
        <taxon>Bacillati</taxon>
        <taxon>Actinomycetota</taxon>
        <taxon>Actinomycetes</taxon>
        <taxon>Geodermatophilales</taxon>
        <taxon>Geodermatophilaceae</taxon>
        <taxon>Geodermatophilus</taxon>
    </lineage>
</organism>
<keyword evidence="2" id="KW-0964">Secreted</keyword>
<gene>
    <name evidence="4" type="ORF">SAMN05660359_04491</name>
</gene>
<dbReference type="AlphaFoldDB" id="A0A1I5ICI8"/>
<evidence type="ECO:0000256" key="2">
    <source>
        <dbReference type="ARBA" id="ARBA00022525"/>
    </source>
</evidence>
<protein>
    <recommendedName>
        <fullName evidence="3">Pre-toxin TG domain-containing protein</fullName>
    </recommendedName>
</protein>
<keyword evidence="5" id="KW-1185">Reference proteome</keyword>